<dbReference type="PANTHER" id="PTHR43080">
    <property type="entry name" value="CBS DOMAIN-CONTAINING PROTEIN CBSX3, MITOCHONDRIAL"/>
    <property type="match status" value="1"/>
</dbReference>
<keyword evidence="5" id="KW-1185">Reference proteome</keyword>
<evidence type="ECO:0000313" key="5">
    <source>
        <dbReference type="Proteomes" id="UP000662703"/>
    </source>
</evidence>
<dbReference type="Pfam" id="PF00571">
    <property type="entry name" value="CBS"/>
    <property type="match status" value="2"/>
</dbReference>
<dbReference type="InterPro" id="IPR046342">
    <property type="entry name" value="CBS_dom_sf"/>
</dbReference>
<dbReference type="PANTHER" id="PTHR43080:SF2">
    <property type="entry name" value="CBS DOMAIN-CONTAINING PROTEIN"/>
    <property type="match status" value="1"/>
</dbReference>
<gene>
    <name evidence="4" type="ORF">Y5W_00698</name>
</gene>
<proteinExistence type="predicted"/>
<dbReference type="Gene3D" id="3.10.580.10">
    <property type="entry name" value="CBS-domain"/>
    <property type="match status" value="1"/>
</dbReference>
<organism evidence="4 5">
    <name type="scientific">Alloalcanivorax profundimaris</name>
    <dbReference type="NCBI Taxonomy" id="2735259"/>
    <lineage>
        <taxon>Bacteria</taxon>
        <taxon>Pseudomonadati</taxon>
        <taxon>Pseudomonadota</taxon>
        <taxon>Gammaproteobacteria</taxon>
        <taxon>Oceanospirillales</taxon>
        <taxon>Alcanivoracaceae</taxon>
        <taxon>Alloalcanivorax</taxon>
    </lineage>
</organism>
<reference evidence="4 5" key="1">
    <citation type="submission" date="2012-09" db="EMBL/GenBank/DDBJ databases">
        <title>Genome Sequence of alkane-degrading Bacterium Alcanivorax sp. 521-1.</title>
        <authorList>
            <person name="Lai Q."/>
            <person name="Shao Z."/>
        </authorList>
    </citation>
    <scope>NUCLEOTIDE SEQUENCE [LARGE SCALE GENOMIC DNA]</scope>
    <source>
        <strain evidence="4 5">521-1</strain>
    </source>
</reference>
<dbReference type="InterPro" id="IPR051257">
    <property type="entry name" value="Diverse_CBS-Domain"/>
</dbReference>
<dbReference type="PROSITE" id="PS51371">
    <property type="entry name" value="CBS"/>
    <property type="match status" value="1"/>
</dbReference>
<name>A0ABS0AN83_9GAMM</name>
<accession>A0ABS0AN83</accession>
<sequence>MLTRNLSGAPVVDDGGTLIGMFSEADALKAALDADYHGTGSGRVVDYMSREVHGVPVAATVQEAAELFLRYHRRTLPVVQGPRLVGLLSRGDVLRQVTPARATSP</sequence>
<dbReference type="SUPFAM" id="SSF54631">
    <property type="entry name" value="CBS-domain pair"/>
    <property type="match status" value="1"/>
</dbReference>
<dbReference type="Proteomes" id="UP000662703">
    <property type="component" value="Unassembled WGS sequence"/>
</dbReference>
<evidence type="ECO:0000256" key="1">
    <source>
        <dbReference type="ARBA" id="ARBA00023122"/>
    </source>
</evidence>
<feature type="domain" description="CBS" evidence="3">
    <location>
        <begin position="48"/>
        <end position="103"/>
    </location>
</feature>
<dbReference type="SMART" id="SM00116">
    <property type="entry name" value="CBS"/>
    <property type="match status" value="1"/>
</dbReference>
<evidence type="ECO:0000313" key="4">
    <source>
        <dbReference type="EMBL" id="MBF5055404.1"/>
    </source>
</evidence>
<comment type="caution">
    <text evidence="4">The sequence shown here is derived from an EMBL/GenBank/DDBJ whole genome shotgun (WGS) entry which is preliminary data.</text>
</comment>
<dbReference type="EMBL" id="ARXX01000007">
    <property type="protein sequence ID" value="MBF5055404.1"/>
    <property type="molecule type" value="Genomic_DNA"/>
</dbReference>
<evidence type="ECO:0000259" key="3">
    <source>
        <dbReference type="PROSITE" id="PS51371"/>
    </source>
</evidence>
<protein>
    <recommendedName>
        <fullName evidence="3">CBS domain-containing protein</fullName>
    </recommendedName>
</protein>
<evidence type="ECO:0000256" key="2">
    <source>
        <dbReference type="PROSITE-ProRule" id="PRU00703"/>
    </source>
</evidence>
<keyword evidence="1 2" id="KW-0129">CBS domain</keyword>
<dbReference type="InterPro" id="IPR000644">
    <property type="entry name" value="CBS_dom"/>
</dbReference>